<evidence type="ECO:0000256" key="4">
    <source>
        <dbReference type="ARBA" id="ARBA00022842"/>
    </source>
</evidence>
<dbReference type="Gene3D" id="3.40.50.1010">
    <property type="entry name" value="5'-nuclease"/>
    <property type="match status" value="1"/>
</dbReference>
<feature type="domain" description="PIN" evidence="5">
    <location>
        <begin position="3"/>
        <end position="109"/>
    </location>
</feature>
<keyword evidence="4" id="KW-0460">Magnesium</keyword>
<dbReference type="Proteomes" id="UP000625527">
    <property type="component" value="Unassembled WGS sequence"/>
</dbReference>
<dbReference type="InterPro" id="IPR002716">
    <property type="entry name" value="PIN_dom"/>
</dbReference>
<dbReference type="InterPro" id="IPR029060">
    <property type="entry name" value="PIN-like_dom_sf"/>
</dbReference>
<sequence length="129" mass="13852">MPYVYDTGALIALENDDRRAWVRHRLALQDDTPIHIPAGVTAQVWRDPRRQVRLGEIISACAVEPLDLDAARTVGILCGRARTSDVVDASVVTLAVRLGGAVVWTSDPGDIAALADARDAGPTITIRTV</sequence>
<reference evidence="6 7" key="1">
    <citation type="submission" date="2020-10" db="EMBL/GenBank/DDBJ databases">
        <title>Myceligenerans pegani sp. nov., an endophytic actinomycete isolated from Peganum harmala L. in Xinjiang, China.</title>
        <authorList>
            <person name="Xin L."/>
        </authorList>
    </citation>
    <scope>NUCLEOTIDE SEQUENCE [LARGE SCALE GENOMIC DNA]</scope>
    <source>
        <strain evidence="6 7">TRM65318</strain>
    </source>
</reference>
<evidence type="ECO:0000256" key="3">
    <source>
        <dbReference type="ARBA" id="ARBA00022801"/>
    </source>
</evidence>
<comment type="caution">
    <text evidence="6">The sequence shown here is derived from an EMBL/GenBank/DDBJ whole genome shotgun (WGS) entry which is preliminary data.</text>
</comment>
<protein>
    <submittedName>
        <fullName evidence="6">Twitching motility protein PilT</fullName>
    </submittedName>
</protein>
<dbReference type="SUPFAM" id="SSF88723">
    <property type="entry name" value="PIN domain-like"/>
    <property type="match status" value="1"/>
</dbReference>
<dbReference type="Pfam" id="PF01850">
    <property type="entry name" value="PIN"/>
    <property type="match status" value="1"/>
</dbReference>
<keyword evidence="1" id="KW-0540">Nuclease</keyword>
<evidence type="ECO:0000313" key="6">
    <source>
        <dbReference type="EMBL" id="MBE1874250.1"/>
    </source>
</evidence>
<organism evidence="6 7">
    <name type="scientific">Myceligenerans pegani</name>
    <dbReference type="NCBI Taxonomy" id="2776917"/>
    <lineage>
        <taxon>Bacteria</taxon>
        <taxon>Bacillati</taxon>
        <taxon>Actinomycetota</taxon>
        <taxon>Actinomycetes</taxon>
        <taxon>Micrococcales</taxon>
        <taxon>Promicromonosporaceae</taxon>
        <taxon>Myceligenerans</taxon>
    </lineage>
</organism>
<name>A0ABR9MS90_9MICO</name>
<proteinExistence type="predicted"/>
<evidence type="ECO:0000256" key="1">
    <source>
        <dbReference type="ARBA" id="ARBA00022722"/>
    </source>
</evidence>
<evidence type="ECO:0000256" key="2">
    <source>
        <dbReference type="ARBA" id="ARBA00022723"/>
    </source>
</evidence>
<keyword evidence="2" id="KW-0479">Metal-binding</keyword>
<keyword evidence="3" id="KW-0378">Hydrolase</keyword>
<accession>A0ABR9MS90</accession>
<dbReference type="EMBL" id="JADAQT010000017">
    <property type="protein sequence ID" value="MBE1874250.1"/>
    <property type="molecule type" value="Genomic_DNA"/>
</dbReference>
<keyword evidence="7" id="KW-1185">Reference proteome</keyword>
<evidence type="ECO:0000313" key="7">
    <source>
        <dbReference type="Proteomes" id="UP000625527"/>
    </source>
</evidence>
<gene>
    <name evidence="6" type="ORF">IHE71_00795</name>
</gene>
<evidence type="ECO:0000259" key="5">
    <source>
        <dbReference type="Pfam" id="PF01850"/>
    </source>
</evidence>